<dbReference type="PANTHER" id="PTHR33065">
    <property type="entry name" value="OS07G0486400 PROTEIN"/>
    <property type="match status" value="1"/>
</dbReference>
<dbReference type="EMBL" id="BQKI01000071">
    <property type="protein sequence ID" value="GJN13848.1"/>
    <property type="molecule type" value="Genomic_DNA"/>
</dbReference>
<dbReference type="AlphaFoldDB" id="A0AAV5DTI2"/>
<sequence>MASPVDCQTLPVTEGAELIEEIDCSISDDDDSEEYSTDSDEYGGPFVDMNTTCPGERFTKEQEEEIGRKWFKEYINLCGEYAKMCNELMDSEDSDEDADEDANSSLSAVPLKVDVNSSIPPAPLKVLPETTSSCIKKGYCYHREYMTDETDETSQTLGYDEPHDMLQVLSLRLSCTKSCPISVYGIFAIRDDLEPLRNYVFNRTRDDPVVIEKSVEAAIQVSALVDNPSHVRFIAFSRCFDDIILSNGKGIMKGELTRHVIAVKAEEQLGVRLELDDLVFEWTFQDGARVSSPSDDLIINQFQVTGLNYSEEDLRVVGRPAVGGGEAVRRSGACAAAAVGRRWAGGCGVCGGGGGSSAPVVAGLAAAAASTGSHPGRHAGAAVMALREDPTLSRQGGWGGGGEGRQEGDGTRGKAEKSCMRKPQLGLLKSDTKSESATPIAS</sequence>
<gene>
    <name evidence="3" type="primary">gb00596</name>
    <name evidence="3" type="ORF">PR202_gb00596</name>
</gene>
<reference evidence="3" key="1">
    <citation type="journal article" date="2018" name="DNA Res.">
        <title>Multiple hybrid de novo genome assembly of finger millet, an orphan allotetraploid crop.</title>
        <authorList>
            <person name="Hatakeyama M."/>
            <person name="Aluri S."/>
            <person name="Balachadran M.T."/>
            <person name="Sivarajan S.R."/>
            <person name="Patrignani A."/>
            <person name="Gruter S."/>
            <person name="Poveda L."/>
            <person name="Shimizu-Inatsugi R."/>
            <person name="Baeten J."/>
            <person name="Francoijs K.J."/>
            <person name="Nataraja K.N."/>
            <person name="Reddy Y.A.N."/>
            <person name="Phadnis S."/>
            <person name="Ravikumar R.L."/>
            <person name="Schlapbach R."/>
            <person name="Sreeman S.M."/>
            <person name="Shimizu K.K."/>
        </authorList>
    </citation>
    <scope>NUCLEOTIDE SEQUENCE</scope>
</reference>
<proteinExistence type="predicted"/>
<feature type="compositionally biased region" description="Basic and acidic residues" evidence="1">
    <location>
        <begin position="404"/>
        <end position="419"/>
    </location>
</feature>
<evidence type="ECO:0000313" key="4">
    <source>
        <dbReference type="Proteomes" id="UP001054889"/>
    </source>
</evidence>
<organism evidence="3 4">
    <name type="scientific">Eleusine coracana subsp. coracana</name>
    <dbReference type="NCBI Taxonomy" id="191504"/>
    <lineage>
        <taxon>Eukaryota</taxon>
        <taxon>Viridiplantae</taxon>
        <taxon>Streptophyta</taxon>
        <taxon>Embryophyta</taxon>
        <taxon>Tracheophyta</taxon>
        <taxon>Spermatophyta</taxon>
        <taxon>Magnoliopsida</taxon>
        <taxon>Liliopsida</taxon>
        <taxon>Poales</taxon>
        <taxon>Poaceae</taxon>
        <taxon>PACMAD clade</taxon>
        <taxon>Chloridoideae</taxon>
        <taxon>Cynodonteae</taxon>
        <taxon>Eleusininae</taxon>
        <taxon>Eleusine</taxon>
    </lineage>
</organism>
<evidence type="ECO:0000256" key="1">
    <source>
        <dbReference type="SAM" id="MobiDB-lite"/>
    </source>
</evidence>
<comment type="caution">
    <text evidence="3">The sequence shown here is derived from an EMBL/GenBank/DDBJ whole genome shotgun (WGS) entry which is preliminary data.</text>
</comment>
<dbReference type="PANTHER" id="PTHR33065:SF117">
    <property type="entry name" value="OS01G0590200 PROTEIN"/>
    <property type="match status" value="1"/>
</dbReference>
<evidence type="ECO:0000313" key="3">
    <source>
        <dbReference type="EMBL" id="GJN13848.1"/>
    </source>
</evidence>
<keyword evidence="4" id="KW-1185">Reference proteome</keyword>
<accession>A0AAV5DTI2</accession>
<feature type="domain" description="DUF6598" evidence="2">
    <location>
        <begin position="165"/>
        <end position="213"/>
    </location>
</feature>
<feature type="region of interest" description="Disordered" evidence="1">
    <location>
        <begin position="390"/>
        <end position="442"/>
    </location>
</feature>
<dbReference type="Proteomes" id="UP001054889">
    <property type="component" value="Unassembled WGS sequence"/>
</dbReference>
<dbReference type="Pfam" id="PF20241">
    <property type="entry name" value="DUF6598"/>
    <property type="match status" value="1"/>
</dbReference>
<protein>
    <recommendedName>
        <fullName evidence="2">DUF6598 domain-containing protein</fullName>
    </recommendedName>
</protein>
<dbReference type="InterPro" id="IPR046533">
    <property type="entry name" value="DUF6598"/>
</dbReference>
<evidence type="ECO:0000259" key="2">
    <source>
        <dbReference type="Pfam" id="PF20241"/>
    </source>
</evidence>
<reference evidence="3" key="2">
    <citation type="submission" date="2021-12" db="EMBL/GenBank/DDBJ databases">
        <title>Resequencing data analysis of finger millet.</title>
        <authorList>
            <person name="Hatakeyama M."/>
            <person name="Aluri S."/>
            <person name="Balachadran M.T."/>
            <person name="Sivarajan S.R."/>
            <person name="Poveda L."/>
            <person name="Shimizu-Inatsugi R."/>
            <person name="Schlapbach R."/>
            <person name="Sreeman S.M."/>
            <person name="Shimizu K.K."/>
        </authorList>
    </citation>
    <scope>NUCLEOTIDE SEQUENCE</scope>
</reference>
<name>A0AAV5DTI2_ELECO</name>